<dbReference type="Proteomes" id="UP000076727">
    <property type="component" value="Unassembled WGS sequence"/>
</dbReference>
<evidence type="ECO:0000313" key="2">
    <source>
        <dbReference type="EMBL" id="KZT73432.1"/>
    </source>
</evidence>
<protein>
    <recommendedName>
        <fullName evidence="4">F-box domain-containing protein</fullName>
    </recommendedName>
</protein>
<dbReference type="EMBL" id="KV429037">
    <property type="protein sequence ID" value="KZT73432.1"/>
    <property type="molecule type" value="Genomic_DNA"/>
</dbReference>
<feature type="region of interest" description="Disordered" evidence="1">
    <location>
        <begin position="445"/>
        <end position="476"/>
    </location>
</feature>
<reference evidence="2 3" key="1">
    <citation type="journal article" date="2016" name="Mol. Biol. Evol.">
        <title>Comparative Genomics of Early-Diverging Mushroom-Forming Fungi Provides Insights into the Origins of Lignocellulose Decay Capabilities.</title>
        <authorList>
            <person name="Nagy L.G."/>
            <person name="Riley R."/>
            <person name="Tritt A."/>
            <person name="Adam C."/>
            <person name="Daum C."/>
            <person name="Floudas D."/>
            <person name="Sun H."/>
            <person name="Yadav J.S."/>
            <person name="Pangilinan J."/>
            <person name="Larsson K.H."/>
            <person name="Matsuura K."/>
            <person name="Barry K."/>
            <person name="Labutti K."/>
            <person name="Kuo R."/>
            <person name="Ohm R.A."/>
            <person name="Bhattacharya S.S."/>
            <person name="Shirouzu T."/>
            <person name="Yoshinaga Y."/>
            <person name="Martin F.M."/>
            <person name="Grigoriev I.V."/>
            <person name="Hibbett D.S."/>
        </authorList>
    </citation>
    <scope>NUCLEOTIDE SEQUENCE [LARGE SCALE GENOMIC DNA]</scope>
    <source>
        <strain evidence="2 3">L-15889</strain>
    </source>
</reference>
<accession>A0A165TH33</accession>
<keyword evidence="3" id="KW-1185">Reference proteome</keyword>
<dbReference type="OrthoDB" id="2780918at2759"/>
<feature type="compositionally biased region" description="Polar residues" evidence="1">
    <location>
        <begin position="524"/>
        <end position="535"/>
    </location>
</feature>
<feature type="compositionally biased region" description="Basic and acidic residues" evidence="1">
    <location>
        <begin position="464"/>
        <end position="476"/>
    </location>
</feature>
<organism evidence="2 3">
    <name type="scientific">Daedalea quercina L-15889</name>
    <dbReference type="NCBI Taxonomy" id="1314783"/>
    <lineage>
        <taxon>Eukaryota</taxon>
        <taxon>Fungi</taxon>
        <taxon>Dikarya</taxon>
        <taxon>Basidiomycota</taxon>
        <taxon>Agaricomycotina</taxon>
        <taxon>Agaricomycetes</taxon>
        <taxon>Polyporales</taxon>
        <taxon>Fomitopsis</taxon>
    </lineage>
</organism>
<sequence>MSLLSLNEDALATVVSHLDASDAHQFSLTARAVHVLAKHQALTSVTLYHSVNTTAFCRYILTSMPHRLFALRTLEIHSVDGRTIPEEDFRTAAVLLADTLEGAKNLQRLVLANAERWTAHSDHRVVLAVSSMHHLREIELRGLGKTTSVLIQGLQSKPYKLVLGYEYNKVPPFLGLKEGFAMPSVEHLVTEGEIYYGHIPVMKAYARAFPNVRYADMGGRYDWDWMEDPSVMTGWPHLQCLKGPADVLAGYTSAMPVHLVEISTELQPDIEHHGWCGTDRGRRQQERWQALATVARAQPVALRTTVDIKIHSDFWQGFMTSSARLRYLCVKLCVIDGNDKWGVLSTWWKNMIPLFDATGIICIRVQYDTRWDSLLGADGYPDSLDEVATTFADLAKAAPTLRYVCLEFLTLPRLATRSRNALWPWPYPIPDDAFFIRTTRWNSPSGVLPKNMPPGSSPNARHGSTREMSADSESGHKANDAHGVYWWKLCSAGGQRVAEPLDTAIGERLATYVSSPDYDHTKDLNSQYDPNASDE</sequence>
<dbReference type="STRING" id="1314783.A0A165TH33"/>
<proteinExistence type="predicted"/>
<name>A0A165TH33_9APHY</name>
<evidence type="ECO:0008006" key="4">
    <source>
        <dbReference type="Google" id="ProtNLM"/>
    </source>
</evidence>
<gene>
    <name evidence="2" type="ORF">DAEQUDRAFT_722046</name>
</gene>
<dbReference type="SUPFAM" id="SSF52047">
    <property type="entry name" value="RNI-like"/>
    <property type="match status" value="1"/>
</dbReference>
<feature type="region of interest" description="Disordered" evidence="1">
    <location>
        <begin position="516"/>
        <end position="535"/>
    </location>
</feature>
<evidence type="ECO:0000313" key="3">
    <source>
        <dbReference type="Proteomes" id="UP000076727"/>
    </source>
</evidence>
<dbReference type="AlphaFoldDB" id="A0A165TH33"/>
<evidence type="ECO:0000256" key="1">
    <source>
        <dbReference type="SAM" id="MobiDB-lite"/>
    </source>
</evidence>